<organism evidence="2">
    <name type="scientific">Pseudo-nitzschia australis</name>
    <dbReference type="NCBI Taxonomy" id="44445"/>
    <lineage>
        <taxon>Eukaryota</taxon>
        <taxon>Sar</taxon>
        <taxon>Stramenopiles</taxon>
        <taxon>Ochrophyta</taxon>
        <taxon>Bacillariophyta</taxon>
        <taxon>Bacillariophyceae</taxon>
        <taxon>Bacillariophycidae</taxon>
        <taxon>Bacillariales</taxon>
        <taxon>Bacillariaceae</taxon>
        <taxon>Pseudo-nitzschia</taxon>
    </lineage>
</organism>
<accession>A0A7S4EQW7</accession>
<protein>
    <submittedName>
        <fullName evidence="2">Uncharacterized protein</fullName>
    </submittedName>
</protein>
<sequence length="193" mass="21915">MVVERLSLVSKRMNDDALTNDASALSGVGDGITHGEQPNDSDEIQTKPASRKGGIGVQFKSQRSIEEVTYIRRLSNFSDEEITSYWGEHDDRVLRKKELTKAVRDLHYYQRTSDKDFTRLGLDQLAGRGKAIKKSNRKKSRYVVLDEQELQHHEGVYDDELMAGVYSHSSEAAKTAAQKKAEKLHNTLIDYEK</sequence>
<reference evidence="2" key="1">
    <citation type="submission" date="2021-01" db="EMBL/GenBank/DDBJ databases">
        <authorList>
            <person name="Corre E."/>
            <person name="Pelletier E."/>
            <person name="Niang G."/>
            <person name="Scheremetjew M."/>
            <person name="Finn R."/>
            <person name="Kale V."/>
            <person name="Holt S."/>
            <person name="Cochrane G."/>
            <person name="Meng A."/>
            <person name="Brown T."/>
            <person name="Cohen L."/>
        </authorList>
    </citation>
    <scope>NUCLEOTIDE SEQUENCE</scope>
    <source>
        <strain evidence="2">10249 10 AB</strain>
    </source>
</reference>
<proteinExistence type="predicted"/>
<feature type="region of interest" description="Disordered" evidence="1">
    <location>
        <begin position="19"/>
        <end position="55"/>
    </location>
</feature>
<gene>
    <name evidence="2" type="ORF">PAUS00366_LOCUS23143</name>
</gene>
<evidence type="ECO:0000256" key="1">
    <source>
        <dbReference type="SAM" id="MobiDB-lite"/>
    </source>
</evidence>
<name>A0A7S4EQW7_9STRA</name>
<dbReference type="EMBL" id="HBIX01035368">
    <property type="protein sequence ID" value="CAE0730357.1"/>
    <property type="molecule type" value="Transcribed_RNA"/>
</dbReference>
<evidence type="ECO:0000313" key="2">
    <source>
        <dbReference type="EMBL" id="CAE0730357.1"/>
    </source>
</evidence>
<dbReference type="AlphaFoldDB" id="A0A7S4EQW7"/>